<dbReference type="Pfam" id="PF01627">
    <property type="entry name" value="Hpt"/>
    <property type="match status" value="1"/>
</dbReference>
<keyword evidence="6" id="KW-0808">Transferase</keyword>
<dbReference type="InterPro" id="IPR004358">
    <property type="entry name" value="Sig_transdc_His_kin-like_C"/>
</dbReference>
<organism evidence="20 21">
    <name type="scientific">Mesoterricola sediminis</name>
    <dbReference type="NCBI Taxonomy" id="2927980"/>
    <lineage>
        <taxon>Bacteria</taxon>
        <taxon>Pseudomonadati</taxon>
        <taxon>Acidobacteriota</taxon>
        <taxon>Holophagae</taxon>
        <taxon>Holophagales</taxon>
        <taxon>Holophagaceae</taxon>
        <taxon>Mesoterricola</taxon>
    </lineage>
</organism>
<keyword evidence="9 20" id="KW-0418">Kinase</keyword>
<evidence type="ECO:0000256" key="12">
    <source>
        <dbReference type="ARBA" id="ARBA00023012"/>
    </source>
</evidence>
<dbReference type="GO" id="GO:0005886">
    <property type="term" value="C:plasma membrane"/>
    <property type="evidence" value="ECO:0007669"/>
    <property type="project" value="UniProtKB-SubCell"/>
</dbReference>
<dbReference type="Gene3D" id="3.40.50.2300">
    <property type="match status" value="2"/>
</dbReference>
<accession>A0AA48H0M8</accession>
<dbReference type="InterPro" id="IPR003661">
    <property type="entry name" value="HisK_dim/P_dom"/>
</dbReference>
<keyword evidence="5 15" id="KW-0597">Phosphoprotein</keyword>
<comment type="catalytic activity">
    <reaction evidence="1">
        <text>ATP + protein L-histidine = ADP + protein N-phospho-L-histidine.</text>
        <dbReference type="EC" id="2.7.13.3"/>
    </reaction>
</comment>
<feature type="domain" description="Response regulatory" evidence="18">
    <location>
        <begin position="370"/>
        <end position="491"/>
    </location>
</feature>
<dbReference type="Gene3D" id="3.30.565.10">
    <property type="entry name" value="Histidine kinase-like ATPase, C-terminal domain"/>
    <property type="match status" value="1"/>
</dbReference>
<name>A0AA48H0M8_9BACT</name>
<dbReference type="CDD" id="cd16922">
    <property type="entry name" value="HATPase_EvgS-ArcB-TorS-like"/>
    <property type="match status" value="1"/>
</dbReference>
<dbReference type="SUPFAM" id="SSF52172">
    <property type="entry name" value="CheY-like"/>
    <property type="match status" value="2"/>
</dbReference>
<evidence type="ECO:0000259" key="17">
    <source>
        <dbReference type="PROSITE" id="PS50109"/>
    </source>
</evidence>
<dbReference type="GO" id="GO:0005524">
    <property type="term" value="F:ATP binding"/>
    <property type="evidence" value="ECO:0007669"/>
    <property type="project" value="UniProtKB-KW"/>
</dbReference>
<dbReference type="PROSITE" id="PS50894">
    <property type="entry name" value="HPT"/>
    <property type="match status" value="1"/>
</dbReference>
<evidence type="ECO:0000259" key="18">
    <source>
        <dbReference type="PROSITE" id="PS50110"/>
    </source>
</evidence>
<evidence type="ECO:0000256" key="2">
    <source>
        <dbReference type="ARBA" id="ARBA00004651"/>
    </source>
</evidence>
<evidence type="ECO:0000256" key="13">
    <source>
        <dbReference type="ARBA" id="ARBA00023136"/>
    </source>
</evidence>
<dbReference type="AlphaFoldDB" id="A0AA48H0M8"/>
<dbReference type="CDD" id="cd17546">
    <property type="entry name" value="REC_hyHK_CKI1_RcsC-like"/>
    <property type="match status" value="2"/>
</dbReference>
<feature type="transmembrane region" description="Helical" evidence="16">
    <location>
        <begin position="31"/>
        <end position="51"/>
    </location>
</feature>
<dbReference type="InterPro" id="IPR003594">
    <property type="entry name" value="HATPase_dom"/>
</dbReference>
<dbReference type="SUPFAM" id="SSF47226">
    <property type="entry name" value="Histidine-containing phosphotransfer domain, HPT domain"/>
    <property type="match status" value="1"/>
</dbReference>
<keyword evidence="8" id="KW-0547">Nucleotide-binding</keyword>
<dbReference type="Gene3D" id="1.10.287.130">
    <property type="match status" value="1"/>
</dbReference>
<dbReference type="InterPro" id="IPR008207">
    <property type="entry name" value="Sig_transdc_His_kin_Hpt_dom"/>
</dbReference>
<evidence type="ECO:0000259" key="19">
    <source>
        <dbReference type="PROSITE" id="PS50894"/>
    </source>
</evidence>
<dbReference type="Pfam" id="PF02518">
    <property type="entry name" value="HATPase_c"/>
    <property type="match status" value="1"/>
</dbReference>
<keyword evidence="11 16" id="KW-1133">Transmembrane helix</keyword>
<dbReference type="PANTHER" id="PTHR45339">
    <property type="entry name" value="HYBRID SIGNAL TRANSDUCTION HISTIDINE KINASE J"/>
    <property type="match status" value="1"/>
</dbReference>
<dbReference type="SMART" id="SM00448">
    <property type="entry name" value="REC"/>
    <property type="match status" value="2"/>
</dbReference>
<dbReference type="Gene3D" id="1.20.120.160">
    <property type="entry name" value="HPT domain"/>
    <property type="match status" value="1"/>
</dbReference>
<dbReference type="PROSITE" id="PS50110">
    <property type="entry name" value="RESPONSE_REGULATORY"/>
    <property type="match status" value="2"/>
</dbReference>
<dbReference type="Pfam" id="PF00072">
    <property type="entry name" value="Response_reg"/>
    <property type="match status" value="2"/>
</dbReference>
<evidence type="ECO:0000256" key="14">
    <source>
        <dbReference type="PROSITE-ProRule" id="PRU00110"/>
    </source>
</evidence>
<dbReference type="KEGG" id="msea:METESE_24200"/>
<evidence type="ECO:0000256" key="8">
    <source>
        <dbReference type="ARBA" id="ARBA00022741"/>
    </source>
</evidence>
<feature type="modified residue" description="4-aspartylphosphate" evidence="15">
    <location>
        <position position="567"/>
    </location>
</feature>
<protein>
    <recommendedName>
        <fullName evidence="3">histidine kinase</fullName>
        <ecNumber evidence="3">2.7.13.3</ecNumber>
    </recommendedName>
</protein>
<dbReference type="PROSITE" id="PS50109">
    <property type="entry name" value="HIS_KIN"/>
    <property type="match status" value="1"/>
</dbReference>
<evidence type="ECO:0000256" key="1">
    <source>
        <dbReference type="ARBA" id="ARBA00000085"/>
    </source>
</evidence>
<sequence>MASILLLAVSAVLQITAAGLALRLVRTTGRMAAWILFSVAMVLQALRRIVLLGGLLAGPGRPVALDDVLGLAISLAMVLAVWLIKDIFERLARSEAHLEREVAQRTRDLELARDAAEAASRAKSTFLANMSHEIRTPMNAVIGLTHLALLTELTDTQRQYLDKVKRAAESLLGILNDVLDFSKIEAGRIDLEARPFLLEEVLDRVIQVAGVRAMEKHLDLMLDVAPDVPPSLVGDPLRLAQVLLNLCSNAVKFTDAGEVVVAVARAEAGGGEGVALRFTVRDTGIGMTPEEAAKLFRPFTQVDASSTRRFGGTGLGLAISHRLVALMGGTIQVTSEPGRGSVFAFTLPFPVGDLRPEHRVVQMPDLAGLNVLVVDDSANARAILEGLAHSLGYLCTTAASAGEALARLREAGPARPFDLVLMDWNMPEVDGFEAARRILAEPGLPHRPKVIMVTAFCDETMRRRVQEEGLDGLLPKPVTPSSLFDAIVAVHRGRGARAPEPAKAAPEPEVDARLAGAQVLLVEDNAFNRQVASELLALKGVQVTLADDGAQALELLRQRRFQAVLMDLQMPVMDGYEATRRVRADPALAGLPILAMTAHAMAQERARCEQLGMNDYITKPIDPADLYARLARWVGPEPAAVPALPGIDAEAGLACLAGNLDLFDRMLRLFLDLRCGAAEEIGVALAAGNREQARLLAHTMIASSGSIGARALAEASRGLQQTLDRGEDPAEALARFRACLDEVAGGLRRRYGAGA</sequence>
<dbReference type="GO" id="GO:0000155">
    <property type="term" value="F:phosphorelay sensor kinase activity"/>
    <property type="evidence" value="ECO:0007669"/>
    <property type="project" value="InterPro"/>
</dbReference>
<evidence type="ECO:0000256" key="6">
    <source>
        <dbReference type="ARBA" id="ARBA00022679"/>
    </source>
</evidence>
<dbReference type="SMART" id="SM00388">
    <property type="entry name" value="HisKA"/>
    <property type="match status" value="1"/>
</dbReference>
<dbReference type="Pfam" id="PF00512">
    <property type="entry name" value="HisKA"/>
    <property type="match status" value="1"/>
</dbReference>
<comment type="subcellular location">
    <subcellularLocation>
        <location evidence="2">Cell membrane</location>
        <topology evidence="2">Multi-pass membrane protein</topology>
    </subcellularLocation>
</comment>
<dbReference type="InterPro" id="IPR011006">
    <property type="entry name" value="CheY-like_superfamily"/>
</dbReference>
<evidence type="ECO:0000256" key="7">
    <source>
        <dbReference type="ARBA" id="ARBA00022692"/>
    </source>
</evidence>
<evidence type="ECO:0000256" key="3">
    <source>
        <dbReference type="ARBA" id="ARBA00012438"/>
    </source>
</evidence>
<evidence type="ECO:0000256" key="10">
    <source>
        <dbReference type="ARBA" id="ARBA00022840"/>
    </source>
</evidence>
<dbReference type="SMART" id="SM00387">
    <property type="entry name" value="HATPase_c"/>
    <property type="match status" value="1"/>
</dbReference>
<dbReference type="PRINTS" id="PR00344">
    <property type="entry name" value="BCTRLSENSOR"/>
</dbReference>
<dbReference type="InterPro" id="IPR005467">
    <property type="entry name" value="His_kinase_dom"/>
</dbReference>
<keyword evidence="4" id="KW-1003">Cell membrane</keyword>
<dbReference type="InterPro" id="IPR036097">
    <property type="entry name" value="HisK_dim/P_sf"/>
</dbReference>
<dbReference type="SUPFAM" id="SSF55874">
    <property type="entry name" value="ATPase domain of HSP90 chaperone/DNA topoisomerase II/histidine kinase"/>
    <property type="match status" value="1"/>
</dbReference>
<dbReference type="CDD" id="cd00082">
    <property type="entry name" value="HisKA"/>
    <property type="match status" value="1"/>
</dbReference>
<dbReference type="FunFam" id="1.10.287.130:FF:000002">
    <property type="entry name" value="Two-component osmosensing histidine kinase"/>
    <property type="match status" value="1"/>
</dbReference>
<dbReference type="SUPFAM" id="SSF47384">
    <property type="entry name" value="Homodimeric domain of signal transducing histidine kinase"/>
    <property type="match status" value="1"/>
</dbReference>
<evidence type="ECO:0000313" key="20">
    <source>
        <dbReference type="EMBL" id="BDU77462.1"/>
    </source>
</evidence>
<evidence type="ECO:0000313" key="21">
    <source>
        <dbReference type="Proteomes" id="UP001228113"/>
    </source>
</evidence>
<evidence type="ECO:0000256" key="5">
    <source>
        <dbReference type="ARBA" id="ARBA00022553"/>
    </source>
</evidence>
<dbReference type="PANTHER" id="PTHR45339:SF1">
    <property type="entry name" value="HYBRID SIGNAL TRANSDUCTION HISTIDINE KINASE J"/>
    <property type="match status" value="1"/>
</dbReference>
<keyword evidence="12" id="KW-0902">Two-component regulatory system</keyword>
<evidence type="ECO:0000256" key="16">
    <source>
        <dbReference type="SAM" id="Phobius"/>
    </source>
</evidence>
<evidence type="ECO:0000256" key="9">
    <source>
        <dbReference type="ARBA" id="ARBA00022777"/>
    </source>
</evidence>
<feature type="modified residue" description="4-aspartylphosphate" evidence="15">
    <location>
        <position position="423"/>
    </location>
</feature>
<gene>
    <name evidence="20" type="ORF">METESE_24200</name>
</gene>
<evidence type="ECO:0000256" key="11">
    <source>
        <dbReference type="ARBA" id="ARBA00022989"/>
    </source>
</evidence>
<dbReference type="EMBL" id="AP027081">
    <property type="protein sequence ID" value="BDU77462.1"/>
    <property type="molecule type" value="Genomic_DNA"/>
</dbReference>
<feature type="modified residue" description="Phosphohistidine" evidence="14">
    <location>
        <position position="698"/>
    </location>
</feature>
<dbReference type="EC" id="2.7.13.3" evidence="3"/>
<keyword evidence="13 16" id="KW-0472">Membrane</keyword>
<dbReference type="Proteomes" id="UP001228113">
    <property type="component" value="Chromosome"/>
</dbReference>
<keyword evidence="21" id="KW-1185">Reference proteome</keyword>
<dbReference type="InterPro" id="IPR036890">
    <property type="entry name" value="HATPase_C_sf"/>
</dbReference>
<feature type="domain" description="HPt" evidence="19">
    <location>
        <begin position="659"/>
        <end position="750"/>
    </location>
</feature>
<proteinExistence type="predicted"/>
<dbReference type="InterPro" id="IPR036641">
    <property type="entry name" value="HPT_dom_sf"/>
</dbReference>
<dbReference type="RefSeq" id="WP_243331953.1">
    <property type="nucleotide sequence ID" value="NZ_AP027081.1"/>
</dbReference>
<feature type="domain" description="Response regulatory" evidence="18">
    <location>
        <begin position="518"/>
        <end position="634"/>
    </location>
</feature>
<keyword evidence="7 16" id="KW-0812">Transmembrane</keyword>
<reference evidence="20" key="1">
    <citation type="journal article" date="2023" name="Int. J. Syst. Evol. Microbiol.">
        <title>Mesoterricola silvestris gen. nov., sp. nov., Mesoterricola sediminis sp. nov., Geothrix oryzae sp. nov., Geothrix edaphica sp. nov., Geothrix rubra sp. nov., and Geothrix limicola sp. nov., six novel members of Acidobacteriota isolated from soils.</title>
        <authorList>
            <person name="Itoh H."/>
            <person name="Sugisawa Y."/>
            <person name="Mise K."/>
            <person name="Xu Z."/>
            <person name="Kuniyasu M."/>
            <person name="Ushijima N."/>
            <person name="Kawano K."/>
            <person name="Kobayashi E."/>
            <person name="Shiratori Y."/>
            <person name="Masuda Y."/>
            <person name="Senoo K."/>
        </authorList>
    </citation>
    <scope>NUCLEOTIDE SEQUENCE</scope>
    <source>
        <strain evidence="20">W786</strain>
    </source>
</reference>
<keyword evidence="10" id="KW-0067">ATP-binding</keyword>
<feature type="domain" description="Histidine kinase" evidence="17">
    <location>
        <begin position="129"/>
        <end position="351"/>
    </location>
</feature>
<dbReference type="InterPro" id="IPR001789">
    <property type="entry name" value="Sig_transdc_resp-reg_receiver"/>
</dbReference>
<evidence type="ECO:0000256" key="15">
    <source>
        <dbReference type="PROSITE-ProRule" id="PRU00169"/>
    </source>
</evidence>
<evidence type="ECO:0000256" key="4">
    <source>
        <dbReference type="ARBA" id="ARBA00022475"/>
    </source>
</evidence>
<dbReference type="FunFam" id="3.30.565.10:FF:000078">
    <property type="entry name" value="Two-component sensor histidine kinase"/>
    <property type="match status" value="1"/>
</dbReference>